<dbReference type="STRING" id="667725.A0A0L0FFU9"/>
<dbReference type="Proteomes" id="UP000054560">
    <property type="component" value="Unassembled WGS sequence"/>
</dbReference>
<gene>
    <name evidence="3" type="ORF">SARC_11863</name>
</gene>
<name>A0A0L0FFU9_9EUKA</name>
<dbReference type="AlphaFoldDB" id="A0A0L0FFU9"/>
<accession>A0A0L0FFU9</accession>
<evidence type="ECO:0000256" key="1">
    <source>
        <dbReference type="ARBA" id="ARBA00011047"/>
    </source>
</evidence>
<dbReference type="RefSeq" id="XP_014149517.1">
    <property type="nucleotide sequence ID" value="XM_014294042.1"/>
</dbReference>
<evidence type="ECO:0000256" key="2">
    <source>
        <dbReference type="SAM" id="MobiDB-lite"/>
    </source>
</evidence>
<feature type="non-terminal residue" evidence="3">
    <location>
        <position position="1"/>
    </location>
</feature>
<organism evidence="3 4">
    <name type="scientific">Sphaeroforma arctica JP610</name>
    <dbReference type="NCBI Taxonomy" id="667725"/>
    <lineage>
        <taxon>Eukaryota</taxon>
        <taxon>Ichthyosporea</taxon>
        <taxon>Ichthyophonida</taxon>
        <taxon>Sphaeroforma</taxon>
    </lineage>
</organism>
<dbReference type="EMBL" id="KQ243519">
    <property type="protein sequence ID" value="KNC75615.1"/>
    <property type="molecule type" value="Genomic_DNA"/>
</dbReference>
<feature type="region of interest" description="Disordered" evidence="2">
    <location>
        <begin position="230"/>
        <end position="260"/>
    </location>
</feature>
<dbReference type="InterPro" id="IPR009772">
    <property type="entry name" value="CDC123"/>
</dbReference>
<comment type="similarity">
    <text evidence="1">Belongs to the CDC123 family.</text>
</comment>
<protein>
    <recommendedName>
        <fullName evidence="5">Cell division cycle protein 123</fullName>
    </recommendedName>
</protein>
<feature type="compositionally biased region" description="Acidic residues" evidence="2">
    <location>
        <begin position="237"/>
        <end position="260"/>
    </location>
</feature>
<dbReference type="Pfam" id="PF07065">
    <property type="entry name" value="D123"/>
    <property type="match status" value="1"/>
</dbReference>
<dbReference type="GeneID" id="25912367"/>
<reference evidence="3 4" key="1">
    <citation type="submission" date="2011-02" db="EMBL/GenBank/DDBJ databases">
        <title>The Genome Sequence of Sphaeroforma arctica JP610.</title>
        <authorList>
            <consortium name="The Broad Institute Genome Sequencing Platform"/>
            <person name="Russ C."/>
            <person name="Cuomo C."/>
            <person name="Young S.K."/>
            <person name="Zeng Q."/>
            <person name="Gargeya S."/>
            <person name="Alvarado L."/>
            <person name="Berlin A."/>
            <person name="Chapman S.B."/>
            <person name="Chen Z."/>
            <person name="Freedman E."/>
            <person name="Gellesch M."/>
            <person name="Goldberg J."/>
            <person name="Griggs A."/>
            <person name="Gujja S."/>
            <person name="Heilman E."/>
            <person name="Heiman D."/>
            <person name="Howarth C."/>
            <person name="Mehta T."/>
            <person name="Neiman D."/>
            <person name="Pearson M."/>
            <person name="Roberts A."/>
            <person name="Saif S."/>
            <person name="Shea T."/>
            <person name="Shenoy N."/>
            <person name="Sisk P."/>
            <person name="Stolte C."/>
            <person name="Sykes S."/>
            <person name="White J."/>
            <person name="Yandava C."/>
            <person name="Burger G."/>
            <person name="Gray M.W."/>
            <person name="Holland P.W.H."/>
            <person name="King N."/>
            <person name="Lang F.B.F."/>
            <person name="Roger A.J."/>
            <person name="Ruiz-Trillo I."/>
            <person name="Haas B."/>
            <person name="Nusbaum C."/>
            <person name="Birren B."/>
        </authorList>
    </citation>
    <scope>NUCLEOTIDE SEQUENCE [LARGE SCALE GENOMIC DNA]</scope>
    <source>
        <strain evidence="3 4">JP610</strain>
    </source>
</reference>
<sequence>SSPRDAHWIATGSTLRCNCVNDVLLLLKSSDFVSHDLYQPYEGCVDVNEKGYSPSDSHPKRTEDRSSGLVNTSYELVLRRWYHLQPAMEFRCFVRDNELIGISQRHHDMFFETLLPIQAELKARIETFYADNILLKFPDPSYVFDVYLGPRTVRLIDFNPFGPLTDSLMFDWQELSDPHRETQDSTELRIIMAPKGVRQSTLSYARVPREIVDMSADGKMEGFTEMCEVMRKKELEGGDAGESDSEGASDEGGPDTEAER</sequence>
<dbReference type="PANTHER" id="PTHR15323:SF6">
    <property type="entry name" value="CELL DIVISION CYCLE PROTEIN 123 HOMOLOG"/>
    <property type="match status" value="1"/>
</dbReference>
<dbReference type="GO" id="GO:0005737">
    <property type="term" value="C:cytoplasm"/>
    <property type="evidence" value="ECO:0007669"/>
    <property type="project" value="TreeGrafter"/>
</dbReference>
<dbReference type="eggNOG" id="KOG2983">
    <property type="taxonomic scope" value="Eukaryota"/>
</dbReference>
<evidence type="ECO:0000313" key="3">
    <source>
        <dbReference type="EMBL" id="KNC75615.1"/>
    </source>
</evidence>
<dbReference type="OrthoDB" id="360540at2759"/>
<proteinExistence type="inferred from homology"/>
<evidence type="ECO:0000313" key="4">
    <source>
        <dbReference type="Proteomes" id="UP000054560"/>
    </source>
</evidence>
<evidence type="ECO:0008006" key="5">
    <source>
        <dbReference type="Google" id="ProtNLM"/>
    </source>
</evidence>
<keyword evidence="4" id="KW-1185">Reference proteome</keyword>
<dbReference type="PANTHER" id="PTHR15323">
    <property type="entry name" value="D123 PROTEIN"/>
    <property type="match status" value="1"/>
</dbReference>